<accession>A0AAE1EGP6</accession>
<dbReference type="EMBL" id="JAWQEG010007771">
    <property type="protein sequence ID" value="KAK3851699.1"/>
    <property type="molecule type" value="Genomic_DNA"/>
</dbReference>
<sequence length="146" mass="16056">MYTPCLNISLHTPRFFPLPYPLLALSLPAHLLPHSSPPFASPRVFLATFLPHFLLPRPSCCLNQPHPAAYTFPPSFCLTSSFLPHFCSLCYSTYSLILIQSASSDFPPVSPCCPMLSSSSLTVSSFCLTLTSTCFTQYRPSSSLCL</sequence>
<dbReference type="AlphaFoldDB" id="A0AAE1EGP6"/>
<comment type="caution">
    <text evidence="1">The sequence shown here is derived from an EMBL/GenBank/DDBJ whole genome shotgun (WGS) entry which is preliminary data.</text>
</comment>
<organism evidence="1 2">
    <name type="scientific">Petrolisthes cinctipes</name>
    <name type="common">Flat porcelain crab</name>
    <dbReference type="NCBI Taxonomy" id="88211"/>
    <lineage>
        <taxon>Eukaryota</taxon>
        <taxon>Metazoa</taxon>
        <taxon>Ecdysozoa</taxon>
        <taxon>Arthropoda</taxon>
        <taxon>Crustacea</taxon>
        <taxon>Multicrustacea</taxon>
        <taxon>Malacostraca</taxon>
        <taxon>Eumalacostraca</taxon>
        <taxon>Eucarida</taxon>
        <taxon>Decapoda</taxon>
        <taxon>Pleocyemata</taxon>
        <taxon>Anomura</taxon>
        <taxon>Galatheoidea</taxon>
        <taxon>Porcellanidae</taxon>
        <taxon>Petrolisthes</taxon>
    </lineage>
</organism>
<proteinExistence type="predicted"/>
<reference evidence="1" key="1">
    <citation type="submission" date="2023-10" db="EMBL/GenBank/DDBJ databases">
        <title>Genome assemblies of two species of porcelain crab, Petrolisthes cinctipes and Petrolisthes manimaculis (Anomura: Porcellanidae).</title>
        <authorList>
            <person name="Angst P."/>
        </authorList>
    </citation>
    <scope>NUCLEOTIDE SEQUENCE</scope>
    <source>
        <strain evidence="1">PB745_01</strain>
        <tissue evidence="1">Gill</tissue>
    </source>
</reference>
<keyword evidence="2" id="KW-1185">Reference proteome</keyword>
<gene>
    <name evidence="1" type="ORF">Pcinc_041669</name>
</gene>
<evidence type="ECO:0000313" key="1">
    <source>
        <dbReference type="EMBL" id="KAK3851699.1"/>
    </source>
</evidence>
<name>A0AAE1EGP6_PETCI</name>
<evidence type="ECO:0000313" key="2">
    <source>
        <dbReference type="Proteomes" id="UP001286313"/>
    </source>
</evidence>
<protein>
    <submittedName>
        <fullName evidence="1">Uncharacterized protein</fullName>
    </submittedName>
</protein>
<dbReference type="Proteomes" id="UP001286313">
    <property type="component" value="Unassembled WGS sequence"/>
</dbReference>